<evidence type="ECO:0000313" key="1">
    <source>
        <dbReference type="EMBL" id="KAL1406281.1"/>
    </source>
</evidence>
<protein>
    <submittedName>
        <fullName evidence="1">PAB1 binding protein</fullName>
    </submittedName>
</protein>
<reference evidence="1 2" key="1">
    <citation type="submission" date="2023-08" db="EMBL/GenBank/DDBJ databases">
        <title>Annotated Genome Sequence of Vanrija albida AlHP1.</title>
        <authorList>
            <person name="Herzog R."/>
        </authorList>
    </citation>
    <scope>NUCLEOTIDE SEQUENCE [LARGE SCALE GENOMIC DNA]</scope>
    <source>
        <strain evidence="1 2">AlHP1</strain>
    </source>
</reference>
<comment type="caution">
    <text evidence="1">The sequence shown here is derived from an EMBL/GenBank/DDBJ whole genome shotgun (WGS) entry which is preliminary data.</text>
</comment>
<dbReference type="RefSeq" id="XP_069206225.1">
    <property type="nucleotide sequence ID" value="XM_069356384.1"/>
</dbReference>
<dbReference type="SUPFAM" id="SSF81383">
    <property type="entry name" value="F-box domain"/>
    <property type="match status" value="1"/>
</dbReference>
<organism evidence="1 2">
    <name type="scientific">Vanrija albida</name>
    <dbReference type="NCBI Taxonomy" id="181172"/>
    <lineage>
        <taxon>Eukaryota</taxon>
        <taxon>Fungi</taxon>
        <taxon>Dikarya</taxon>
        <taxon>Basidiomycota</taxon>
        <taxon>Agaricomycotina</taxon>
        <taxon>Tremellomycetes</taxon>
        <taxon>Trichosporonales</taxon>
        <taxon>Trichosporonaceae</taxon>
        <taxon>Vanrija</taxon>
    </lineage>
</organism>
<evidence type="ECO:0000313" key="2">
    <source>
        <dbReference type="Proteomes" id="UP001565368"/>
    </source>
</evidence>
<dbReference type="EMBL" id="JBBXJM010000006">
    <property type="protein sequence ID" value="KAL1406281.1"/>
    <property type="molecule type" value="Genomic_DNA"/>
</dbReference>
<proteinExistence type="predicted"/>
<dbReference type="Proteomes" id="UP001565368">
    <property type="component" value="Unassembled WGS sequence"/>
</dbReference>
<keyword evidence="2" id="KW-1185">Reference proteome</keyword>
<sequence>MTPSLAPPPRLSPLPVELVQLILDRLPPGRDLATCLRVNSFFFTAASALLYRHVRMFQHGRWNLDLFSVQPHIYRSRVELPTVALASRPTLAESVHLVDVFEHSTEDCEAVHLDTLHVDTLRINLRQHKDRAVLHNDMWLQDWCGALDPIQAEKIVVRGPLVLDDGVLSAPSIAPETLLQAKRLTIVAIEALSANSDVTFQMPFSPLLSERSSVRNVTFVFWTRKPGERWSPIQPFQQGQERSARWATAFSSYLVTGLVSRWPYECNVTMVNAGSIEAADLSLDDEPTYEHVQEQFRAEVRLFISNARLDQRGKYWREEELADRVKWITMREYLATPDWAGEFGDEEVAPWLKRFERGKGGGEANGNGEA</sequence>
<name>A0ABR3PV01_9TREE</name>
<dbReference type="GeneID" id="95989020"/>
<gene>
    <name evidence="1" type="primary">PBP2_4</name>
    <name evidence="1" type="ORF">Q8F55_007977</name>
</gene>
<dbReference type="InterPro" id="IPR036047">
    <property type="entry name" value="F-box-like_dom_sf"/>
</dbReference>
<accession>A0ABR3PV01</accession>